<reference evidence="13 14" key="1">
    <citation type="submission" date="2018-02" db="EMBL/GenBank/DDBJ databases">
        <title>Genomic Encyclopedia of Archaeal and Bacterial Type Strains, Phase II (KMG-II): from individual species to whole genera.</title>
        <authorList>
            <person name="Goeker M."/>
        </authorList>
    </citation>
    <scope>NUCLEOTIDE SEQUENCE [LARGE SCALE GENOMIC DNA]</scope>
    <source>
        <strain evidence="13 14">DSM 29526</strain>
    </source>
</reference>
<dbReference type="GO" id="GO:0006508">
    <property type="term" value="P:proteolysis"/>
    <property type="evidence" value="ECO:0007669"/>
    <property type="project" value="UniProtKB-KW"/>
</dbReference>
<dbReference type="Pfam" id="PF02861">
    <property type="entry name" value="Clp_N"/>
    <property type="match status" value="1"/>
</dbReference>
<evidence type="ECO:0000256" key="7">
    <source>
        <dbReference type="ARBA" id="ARBA00023186"/>
    </source>
</evidence>
<dbReference type="SUPFAM" id="SSF81923">
    <property type="entry name" value="Double Clp-N motif"/>
    <property type="match status" value="1"/>
</dbReference>
<dbReference type="GO" id="GO:0005737">
    <property type="term" value="C:cytoplasm"/>
    <property type="evidence" value="ECO:0007669"/>
    <property type="project" value="UniProtKB-SubCell"/>
</dbReference>
<keyword evidence="4 10" id="KW-0547">Nucleotide-binding</keyword>
<dbReference type="NCBIfam" id="TIGR03346">
    <property type="entry name" value="chaperone_ClpB"/>
    <property type="match status" value="1"/>
</dbReference>
<dbReference type="GO" id="GO:0005524">
    <property type="term" value="F:ATP binding"/>
    <property type="evidence" value="ECO:0007669"/>
    <property type="project" value="UniProtKB-UniRule"/>
</dbReference>
<dbReference type="InterPro" id="IPR050130">
    <property type="entry name" value="ClpA_ClpB"/>
</dbReference>
<dbReference type="InterPro" id="IPR017730">
    <property type="entry name" value="Chaperonin_ClpB"/>
</dbReference>
<dbReference type="FunFam" id="3.40.50.300:FF:000025">
    <property type="entry name" value="ATP-dependent Clp protease subunit"/>
    <property type="match status" value="1"/>
</dbReference>
<evidence type="ECO:0000256" key="6">
    <source>
        <dbReference type="ARBA" id="ARBA00023054"/>
    </source>
</evidence>
<evidence type="ECO:0000256" key="1">
    <source>
        <dbReference type="ARBA" id="ARBA00008675"/>
    </source>
</evidence>
<dbReference type="SMART" id="SM01086">
    <property type="entry name" value="ClpB_D2-small"/>
    <property type="match status" value="1"/>
</dbReference>
<feature type="domain" description="Clp R" evidence="12">
    <location>
        <begin position="3"/>
        <end position="144"/>
    </location>
</feature>
<dbReference type="Gene3D" id="3.40.50.300">
    <property type="entry name" value="P-loop containing nucleotide triphosphate hydrolases"/>
    <property type="match status" value="3"/>
</dbReference>
<evidence type="ECO:0000256" key="2">
    <source>
        <dbReference type="ARBA" id="ARBA00017574"/>
    </source>
</evidence>
<dbReference type="InterPro" id="IPR019489">
    <property type="entry name" value="Clp_ATPase_C"/>
</dbReference>
<dbReference type="Proteomes" id="UP000237662">
    <property type="component" value="Unassembled WGS sequence"/>
</dbReference>
<dbReference type="InterPro" id="IPR036628">
    <property type="entry name" value="Clp_N_dom_sf"/>
</dbReference>
<keyword evidence="6 11" id="KW-0175">Coiled coil</keyword>
<comment type="function">
    <text evidence="11">Part of a stress-induced multi-chaperone system, it is involved in the recovery of the cell from heat-induced damage, in cooperation with DnaK, DnaJ and GrpE.</text>
</comment>
<dbReference type="Pfam" id="PF07724">
    <property type="entry name" value="AAA_2"/>
    <property type="match status" value="1"/>
</dbReference>
<dbReference type="GO" id="GO:0042026">
    <property type="term" value="P:protein refolding"/>
    <property type="evidence" value="ECO:0007669"/>
    <property type="project" value="UniProtKB-UniRule"/>
</dbReference>
<dbReference type="FunFam" id="3.40.50.300:FF:000120">
    <property type="entry name" value="ATP-dependent chaperone ClpB"/>
    <property type="match status" value="1"/>
</dbReference>
<keyword evidence="3 9" id="KW-0677">Repeat</keyword>
<dbReference type="GO" id="GO:0016887">
    <property type="term" value="F:ATP hydrolysis activity"/>
    <property type="evidence" value="ECO:0007669"/>
    <property type="project" value="InterPro"/>
</dbReference>
<dbReference type="Gene3D" id="1.10.8.60">
    <property type="match status" value="1"/>
</dbReference>
<accession>A0A2S6I8E2</accession>
<keyword evidence="5 10" id="KW-0067">ATP-binding</keyword>
<protein>
    <recommendedName>
        <fullName evidence="2 11">Chaperone protein ClpB</fullName>
    </recommendedName>
</protein>
<dbReference type="FunFam" id="3.40.50.300:FF:000010">
    <property type="entry name" value="Chaperone clpB 1, putative"/>
    <property type="match status" value="1"/>
</dbReference>
<evidence type="ECO:0000256" key="9">
    <source>
        <dbReference type="PROSITE-ProRule" id="PRU01251"/>
    </source>
</evidence>
<dbReference type="PROSITE" id="PS51903">
    <property type="entry name" value="CLP_R"/>
    <property type="match status" value="1"/>
</dbReference>
<dbReference type="GO" id="GO:0008233">
    <property type="term" value="F:peptidase activity"/>
    <property type="evidence" value="ECO:0007669"/>
    <property type="project" value="UniProtKB-KW"/>
</dbReference>
<dbReference type="RefSeq" id="WP_104418367.1">
    <property type="nucleotide sequence ID" value="NZ_PTJC01000005.1"/>
</dbReference>
<dbReference type="SUPFAM" id="SSF52540">
    <property type="entry name" value="P-loop containing nucleoside triphosphate hydrolases"/>
    <property type="match status" value="2"/>
</dbReference>
<gene>
    <name evidence="11" type="primary">clpB</name>
    <name evidence="13" type="ORF">CLV84_0728</name>
</gene>
<dbReference type="SMART" id="SM00382">
    <property type="entry name" value="AAA"/>
    <property type="match status" value="2"/>
</dbReference>
<comment type="subcellular location">
    <subcellularLocation>
        <location evidence="11">Cytoplasm</location>
    </subcellularLocation>
</comment>
<dbReference type="PROSITE" id="PS00871">
    <property type="entry name" value="CLPAB_2"/>
    <property type="match status" value="1"/>
</dbReference>
<dbReference type="InterPro" id="IPR028299">
    <property type="entry name" value="ClpA/B_CS2"/>
</dbReference>
<keyword evidence="13" id="KW-0378">Hydrolase</keyword>
<keyword evidence="14" id="KW-1185">Reference proteome</keyword>
<dbReference type="Pfam" id="PF17871">
    <property type="entry name" value="AAA_lid_9"/>
    <property type="match status" value="1"/>
</dbReference>
<dbReference type="Pfam" id="PF10431">
    <property type="entry name" value="ClpB_D2-small"/>
    <property type="match status" value="1"/>
</dbReference>
<comment type="subunit">
    <text evidence="8">Homohexamer. The oligomerization is ATP-dependent.</text>
</comment>
<dbReference type="OrthoDB" id="9803641at2"/>
<evidence type="ECO:0000256" key="11">
    <source>
        <dbReference type="RuleBase" id="RU362034"/>
    </source>
</evidence>
<dbReference type="CDD" id="cd00009">
    <property type="entry name" value="AAA"/>
    <property type="match status" value="1"/>
</dbReference>
<dbReference type="PANTHER" id="PTHR11638">
    <property type="entry name" value="ATP-DEPENDENT CLP PROTEASE"/>
    <property type="match status" value="1"/>
</dbReference>
<evidence type="ECO:0000256" key="8">
    <source>
        <dbReference type="ARBA" id="ARBA00026057"/>
    </source>
</evidence>
<comment type="caution">
    <text evidence="13">The sequence shown here is derived from an EMBL/GenBank/DDBJ whole genome shotgun (WGS) entry which is preliminary data.</text>
</comment>
<evidence type="ECO:0000256" key="4">
    <source>
        <dbReference type="ARBA" id="ARBA00022741"/>
    </source>
</evidence>
<dbReference type="InterPro" id="IPR018368">
    <property type="entry name" value="ClpA/B_CS1"/>
</dbReference>
<evidence type="ECO:0000259" key="12">
    <source>
        <dbReference type="PROSITE" id="PS51903"/>
    </source>
</evidence>
<evidence type="ECO:0000256" key="5">
    <source>
        <dbReference type="ARBA" id="ARBA00022840"/>
    </source>
</evidence>
<keyword evidence="11" id="KW-0963">Cytoplasm</keyword>
<keyword evidence="7 10" id="KW-0143">Chaperone</keyword>
<dbReference type="Gene3D" id="1.10.1780.10">
    <property type="entry name" value="Clp, N-terminal domain"/>
    <property type="match status" value="1"/>
</dbReference>
<feature type="coiled-coil region" evidence="11">
    <location>
        <begin position="396"/>
        <end position="528"/>
    </location>
</feature>
<keyword evidence="11" id="KW-0346">Stress response</keyword>
<dbReference type="Pfam" id="PF00004">
    <property type="entry name" value="AAA"/>
    <property type="match status" value="1"/>
</dbReference>
<proteinExistence type="inferred from homology"/>
<dbReference type="InterPro" id="IPR003959">
    <property type="entry name" value="ATPase_AAA_core"/>
</dbReference>
<keyword evidence="13" id="KW-0645">Protease</keyword>
<dbReference type="GO" id="GO:0034605">
    <property type="term" value="P:cellular response to heat"/>
    <property type="evidence" value="ECO:0007669"/>
    <property type="project" value="TreeGrafter"/>
</dbReference>
<dbReference type="InterPro" id="IPR041546">
    <property type="entry name" value="ClpA/ClpB_AAA_lid"/>
</dbReference>
<evidence type="ECO:0000256" key="3">
    <source>
        <dbReference type="ARBA" id="ARBA00022737"/>
    </source>
</evidence>
<dbReference type="PRINTS" id="PR00300">
    <property type="entry name" value="CLPPROTEASEA"/>
</dbReference>
<evidence type="ECO:0000313" key="13">
    <source>
        <dbReference type="EMBL" id="PPK87776.1"/>
    </source>
</evidence>
<evidence type="ECO:0000313" key="14">
    <source>
        <dbReference type="Proteomes" id="UP000237662"/>
    </source>
</evidence>
<evidence type="ECO:0000256" key="10">
    <source>
        <dbReference type="RuleBase" id="RU004432"/>
    </source>
</evidence>
<dbReference type="InterPro" id="IPR004176">
    <property type="entry name" value="Clp_R_N"/>
</dbReference>
<dbReference type="InterPro" id="IPR001270">
    <property type="entry name" value="ClpA/B"/>
</dbReference>
<comment type="similarity">
    <text evidence="1 10">Belongs to the ClpA/ClpB family.</text>
</comment>
<sequence>MNFNNFTIKSQEVLQRASEIAVGNQQQSIEPAHLLKAIFEVDESVTPFLFKKLGVNTNAIKAAIDSIVAGVPKVTGAQQVLSRNGVELAQQANVAAREMKDEYVSIEHLLLAALKINDPASEVLKDAGIRTKELKLAIEELRGGKRVTSNSAENAYNSLEKYAVNLNERARNGKLDPVIGRDEEIRRVLHILARRSKNNPILIGEPGVGKTAIVEGLAHRIVDGDVPEDLRDKEIFSLDMGALIAGAKYQGEFEERLKGVINEVTQAEGQIFLFIDEIHTLVGAGKGQGAMDAANILKPALARGELRAIGATTLAEYQKYFETDKALERRFQQVTVDEPNEEDAISILRGLKERYETHHKINILDEAVVAAVQLSERYITDRFLPDKAIDLIDEAAARLRLEMNSMPEELDELERRIRQLEIEREAVKRENDETKIDRIRKDLANLEERRNELRAQWESEREVVLGLQQAKQRIDELKNEANRLERSGEYSKVAEIRYGQIPAVEAELKDYTDRLASMQTKAKMLVKEEVDSEDIAEIVARWTGIPVTRMLQSEREKLLRLEEELHERVIGQDEAVEAVADSIRLNRTGLSNQDRPIGSFLFLGTTGVGKTELAKALADYLFNDADMMTRIDMSEYQERHAVSRLVGAPPGYVGYDEGGQLTEAVRRKPYSVVLLDEIEKAHPDVFNILLQVLDDGRLTDNKGRIANFKNTIIIMTSNIGSEIIREKFSQIEDGNEEEIISDTKDTLFNVLKQTVRPEFLNRIDDIVMFRPLGRGDIRQIVELQLNEVKRMLAEQNITLSVAPEAMDWLAAEGYNPEFGARPLKRVIKKRVLRQLSKQMLQNDIQPGSQVVLDVFDDVVVFRQARETERVGQTASAV</sequence>
<dbReference type="PROSITE" id="PS00870">
    <property type="entry name" value="CLPAB_1"/>
    <property type="match status" value="1"/>
</dbReference>
<comment type="subunit">
    <text evidence="11">Homohexamer; The oligomerization is ATP-dependent.</text>
</comment>
<dbReference type="InterPro" id="IPR003593">
    <property type="entry name" value="AAA+_ATPase"/>
</dbReference>
<dbReference type="PANTHER" id="PTHR11638:SF18">
    <property type="entry name" value="HEAT SHOCK PROTEIN 104"/>
    <property type="match status" value="1"/>
</dbReference>
<dbReference type="AlphaFoldDB" id="A0A2S6I8E2"/>
<name>A0A2S6I8E2_9BACT</name>
<dbReference type="CDD" id="cd19499">
    <property type="entry name" value="RecA-like_ClpB_Hsp104-like"/>
    <property type="match status" value="1"/>
</dbReference>
<dbReference type="EMBL" id="PTJC01000005">
    <property type="protein sequence ID" value="PPK87776.1"/>
    <property type="molecule type" value="Genomic_DNA"/>
</dbReference>
<organism evidence="13 14">
    <name type="scientific">Neolewinella xylanilytica</name>
    <dbReference type="NCBI Taxonomy" id="1514080"/>
    <lineage>
        <taxon>Bacteria</taxon>
        <taxon>Pseudomonadati</taxon>
        <taxon>Bacteroidota</taxon>
        <taxon>Saprospiria</taxon>
        <taxon>Saprospirales</taxon>
        <taxon>Lewinellaceae</taxon>
        <taxon>Neolewinella</taxon>
    </lineage>
</organism>
<dbReference type="InterPro" id="IPR027417">
    <property type="entry name" value="P-loop_NTPase"/>
</dbReference>